<name>A0ABQ9EKC3_TEGGR</name>
<gene>
    <name evidence="2" type="ORF">KUTeg_016175</name>
</gene>
<evidence type="ECO:0000313" key="3">
    <source>
        <dbReference type="Proteomes" id="UP001217089"/>
    </source>
</evidence>
<sequence>MLTVCLLEDDMSFDAVNISVKAQISLFTLTVGTNSNHMEYLCMQLLMDSLEYIAHFYLNYTREIDGVPCIIYADRGTENSIVRDLQYALRWYHGDEFEGLSSFIYGSSQRNTRKERFWRNLRSMCGQSYMDIFKGMAEYGVLETSDNIHLEFCCK</sequence>
<evidence type="ECO:0000259" key="1">
    <source>
        <dbReference type="Pfam" id="PF24764"/>
    </source>
</evidence>
<keyword evidence="3" id="KW-1185">Reference proteome</keyword>
<dbReference type="EMBL" id="JARBDR010000813">
    <property type="protein sequence ID" value="KAJ8305630.1"/>
    <property type="molecule type" value="Genomic_DNA"/>
</dbReference>
<proteinExistence type="predicted"/>
<comment type="caution">
    <text evidence="2">The sequence shown here is derived from an EMBL/GenBank/DDBJ whole genome shotgun (WGS) entry which is preliminary data.</text>
</comment>
<protein>
    <recommendedName>
        <fullName evidence="1">Integrase core domain-containing protein</fullName>
    </recommendedName>
</protein>
<feature type="domain" description="Integrase core" evidence="1">
    <location>
        <begin position="65"/>
        <end position="150"/>
    </location>
</feature>
<dbReference type="Pfam" id="PF24764">
    <property type="entry name" value="rva_4"/>
    <property type="match status" value="1"/>
</dbReference>
<accession>A0ABQ9EKC3</accession>
<dbReference type="Proteomes" id="UP001217089">
    <property type="component" value="Unassembled WGS sequence"/>
</dbReference>
<organism evidence="2 3">
    <name type="scientific">Tegillarca granosa</name>
    <name type="common">Malaysian cockle</name>
    <name type="synonym">Anadara granosa</name>
    <dbReference type="NCBI Taxonomy" id="220873"/>
    <lineage>
        <taxon>Eukaryota</taxon>
        <taxon>Metazoa</taxon>
        <taxon>Spiralia</taxon>
        <taxon>Lophotrochozoa</taxon>
        <taxon>Mollusca</taxon>
        <taxon>Bivalvia</taxon>
        <taxon>Autobranchia</taxon>
        <taxon>Pteriomorphia</taxon>
        <taxon>Arcoida</taxon>
        <taxon>Arcoidea</taxon>
        <taxon>Arcidae</taxon>
        <taxon>Tegillarca</taxon>
    </lineage>
</organism>
<reference evidence="2 3" key="1">
    <citation type="submission" date="2022-12" db="EMBL/GenBank/DDBJ databases">
        <title>Chromosome-level genome of Tegillarca granosa.</title>
        <authorList>
            <person name="Kim J."/>
        </authorList>
    </citation>
    <scope>NUCLEOTIDE SEQUENCE [LARGE SCALE GENOMIC DNA]</scope>
    <source>
        <strain evidence="2">Teg-2019</strain>
        <tissue evidence="2">Adductor muscle</tissue>
    </source>
</reference>
<dbReference type="InterPro" id="IPR058913">
    <property type="entry name" value="Integrase_dom_put"/>
</dbReference>
<evidence type="ECO:0000313" key="2">
    <source>
        <dbReference type="EMBL" id="KAJ8305630.1"/>
    </source>
</evidence>